<dbReference type="Proteomes" id="UP000823485">
    <property type="component" value="Unassembled WGS sequence"/>
</dbReference>
<evidence type="ECO:0000313" key="2">
    <source>
        <dbReference type="Proteomes" id="UP000823485"/>
    </source>
</evidence>
<protein>
    <submittedName>
        <fullName evidence="1">Uncharacterized protein (DUF1697 family)</fullName>
    </submittedName>
</protein>
<dbReference type="RefSeq" id="WP_077110789.1">
    <property type="nucleotide sequence ID" value="NZ_JAFBFH010000013.1"/>
</dbReference>
<keyword evidence="2" id="KW-1185">Reference proteome</keyword>
<dbReference type="Gene3D" id="3.30.70.1280">
    <property type="entry name" value="SP0830-like domains"/>
    <property type="match status" value="1"/>
</dbReference>
<dbReference type="PIRSF" id="PIRSF008502">
    <property type="entry name" value="UCP008502"/>
    <property type="match status" value="1"/>
</dbReference>
<evidence type="ECO:0000313" key="1">
    <source>
        <dbReference type="EMBL" id="MBM7715231.1"/>
    </source>
</evidence>
<reference evidence="1 2" key="1">
    <citation type="submission" date="2021-01" db="EMBL/GenBank/DDBJ databases">
        <title>Genomic Encyclopedia of Type Strains, Phase IV (KMG-IV): sequencing the most valuable type-strain genomes for metagenomic binning, comparative biology and taxonomic classification.</title>
        <authorList>
            <person name="Goeker M."/>
        </authorList>
    </citation>
    <scope>NUCLEOTIDE SEQUENCE [LARGE SCALE GENOMIC DNA]</scope>
    <source>
        <strain evidence="1 2">DSM 105453</strain>
    </source>
</reference>
<dbReference type="Gene3D" id="3.30.70.1260">
    <property type="entry name" value="bacterial protein sp0830 like"/>
    <property type="match status" value="1"/>
</dbReference>
<dbReference type="Pfam" id="PF08002">
    <property type="entry name" value="DUF1697"/>
    <property type="match status" value="1"/>
</dbReference>
<accession>A0ABS2R9E6</accession>
<gene>
    <name evidence="1" type="ORF">JOC94_002218</name>
</gene>
<comment type="caution">
    <text evidence="1">The sequence shown here is derived from an EMBL/GenBank/DDBJ whole genome shotgun (WGS) entry which is preliminary data.</text>
</comment>
<proteinExistence type="predicted"/>
<dbReference type="PANTHER" id="PTHR36439">
    <property type="entry name" value="BLL4334 PROTEIN"/>
    <property type="match status" value="1"/>
</dbReference>
<organism evidence="1 2">
    <name type="scientific">Siminovitchia thermophila</name>
    <dbReference type="NCBI Taxonomy" id="1245522"/>
    <lineage>
        <taxon>Bacteria</taxon>
        <taxon>Bacillati</taxon>
        <taxon>Bacillota</taxon>
        <taxon>Bacilli</taxon>
        <taxon>Bacillales</taxon>
        <taxon>Bacillaceae</taxon>
        <taxon>Siminovitchia</taxon>
    </lineage>
</organism>
<dbReference type="InterPro" id="IPR012545">
    <property type="entry name" value="DUF1697"/>
</dbReference>
<sequence>MIHVALLRGINVGGKNKVNMKVLKQSFERVGMKAVVTYINTGNIIFTNDSLSKAEISHMLEEVIQEDFGLSIKVLVRSLDDFSMIMDSLPESWKNDQHMKSDVMFLWDDVDDESVLGKLVIKPEIDTVQYVPGAVLWSIDRKNVTKSGMTKLVGTNLYKKMTVRNVNTTRKIYELMLTTHS</sequence>
<dbReference type="PANTHER" id="PTHR36439:SF1">
    <property type="entry name" value="DUF1697 DOMAIN-CONTAINING PROTEIN"/>
    <property type="match status" value="1"/>
</dbReference>
<dbReference type="EMBL" id="JAFBFH010000013">
    <property type="protein sequence ID" value="MBM7715231.1"/>
    <property type="molecule type" value="Genomic_DNA"/>
</dbReference>
<dbReference type="SUPFAM" id="SSF160379">
    <property type="entry name" value="SP0830-like"/>
    <property type="match status" value="1"/>
</dbReference>
<name>A0ABS2R9E6_9BACI</name>